<evidence type="ECO:0000256" key="1">
    <source>
        <dbReference type="ARBA" id="ARBA00022857"/>
    </source>
</evidence>
<keyword evidence="4" id="KW-1185">Reference proteome</keyword>
<evidence type="ECO:0000313" key="4">
    <source>
        <dbReference type="Proteomes" id="UP001548713"/>
    </source>
</evidence>
<evidence type="ECO:0000313" key="3">
    <source>
        <dbReference type="EMBL" id="MET1756109.1"/>
    </source>
</evidence>
<keyword evidence="2" id="KW-0560">Oxidoreductase</keyword>
<keyword evidence="1" id="KW-0521">NADP</keyword>
<dbReference type="InterPro" id="IPR036291">
    <property type="entry name" value="NAD(P)-bd_dom_sf"/>
</dbReference>
<dbReference type="InterPro" id="IPR002347">
    <property type="entry name" value="SDR_fam"/>
</dbReference>
<protein>
    <submittedName>
        <fullName evidence="3">SDR family NAD(P)-dependent oxidoreductase</fullName>
    </submittedName>
</protein>
<dbReference type="SUPFAM" id="SSF51735">
    <property type="entry name" value="NAD(P)-binding Rossmann-fold domains"/>
    <property type="match status" value="1"/>
</dbReference>
<evidence type="ECO:0000256" key="2">
    <source>
        <dbReference type="ARBA" id="ARBA00023002"/>
    </source>
</evidence>
<dbReference type="RefSeq" id="WP_353984600.1">
    <property type="nucleotide sequence ID" value="NZ_JBEWLY010000018.1"/>
</dbReference>
<proteinExistence type="predicted"/>
<gene>
    <name evidence="3" type="ORF">ABVV53_11675</name>
</gene>
<comment type="caution">
    <text evidence="3">The sequence shown here is derived from an EMBL/GenBank/DDBJ whole genome shotgun (WGS) entry which is preliminary data.</text>
</comment>
<dbReference type="Pfam" id="PF00106">
    <property type="entry name" value="adh_short"/>
    <property type="match status" value="1"/>
</dbReference>
<accession>A0ABV2D3A3</accession>
<reference evidence="3 4" key="1">
    <citation type="submission" date="2024-07" db="EMBL/GenBank/DDBJ databases">
        <title>Novosphingobium kalidii RD2P27.</title>
        <authorList>
            <person name="Sun J.-Q."/>
        </authorList>
    </citation>
    <scope>NUCLEOTIDE SEQUENCE [LARGE SCALE GENOMIC DNA]</scope>
    <source>
        <strain evidence="3 4">RD2P27</strain>
    </source>
</reference>
<organism evidence="3 4">
    <name type="scientific">Novosphingobium kalidii</name>
    <dbReference type="NCBI Taxonomy" id="3230299"/>
    <lineage>
        <taxon>Bacteria</taxon>
        <taxon>Pseudomonadati</taxon>
        <taxon>Pseudomonadota</taxon>
        <taxon>Alphaproteobacteria</taxon>
        <taxon>Sphingomonadales</taxon>
        <taxon>Sphingomonadaceae</taxon>
        <taxon>Novosphingobium</taxon>
    </lineage>
</organism>
<dbReference type="Gene3D" id="3.40.50.720">
    <property type="entry name" value="NAD(P)-binding Rossmann-like Domain"/>
    <property type="match status" value="1"/>
</dbReference>
<dbReference type="PRINTS" id="PR00081">
    <property type="entry name" value="GDHRDH"/>
</dbReference>
<dbReference type="PANTHER" id="PTHR43086:SF2">
    <property type="entry name" value="HYDROXYSTEROID DEHYDROGENASE-LIKE PROTEIN 1"/>
    <property type="match status" value="1"/>
</dbReference>
<dbReference type="EMBL" id="JBEWLY010000018">
    <property type="protein sequence ID" value="MET1756109.1"/>
    <property type="molecule type" value="Genomic_DNA"/>
</dbReference>
<name>A0ABV2D3A3_9SPHN</name>
<sequence>MNPGQFASRYGPWALVAGASEGTGASFACQLADKGLNLVLVARREAPLEQLARELRADHRVECITASIDLAREDAVAQLLAAAGPREVGLLILNAGADPNGSMFLDNDIANWDALATRNVMTTMRALHVFGAAMRARKRGGMIVMGSGACYAGLPGIGVYAASKAFDLVLCEALWAELEPHGVDVLSYVIGRTDTPAHRELMEARGMAIPDNLAHPDDVARLGLERLPHGPVCNWGEADDEAIMSATSAADRRERIRRVSAMAASYAAKGVT</sequence>
<dbReference type="Proteomes" id="UP001548713">
    <property type="component" value="Unassembled WGS sequence"/>
</dbReference>
<dbReference type="PANTHER" id="PTHR43086">
    <property type="entry name" value="VERY-LONG-CHAIN 3-OXOOACYL-COA REDUCTASE"/>
    <property type="match status" value="1"/>
</dbReference>